<dbReference type="EMBL" id="WHWC01000001">
    <property type="protein sequence ID" value="KAG8391204.1"/>
    <property type="molecule type" value="Genomic_DNA"/>
</dbReference>
<evidence type="ECO:0000313" key="4">
    <source>
        <dbReference type="Proteomes" id="UP000826271"/>
    </source>
</evidence>
<dbReference type="PANTHER" id="PTHR31170:SF25">
    <property type="entry name" value="BNAA09G04570D PROTEIN"/>
    <property type="match status" value="1"/>
</dbReference>
<feature type="region of interest" description="Disordered" evidence="1">
    <location>
        <begin position="27"/>
        <end position="47"/>
    </location>
</feature>
<evidence type="ECO:0000313" key="3">
    <source>
        <dbReference type="EMBL" id="KAG8391204.1"/>
    </source>
</evidence>
<dbReference type="Pfam" id="PF03140">
    <property type="entry name" value="DUF247"/>
    <property type="match status" value="1"/>
</dbReference>
<evidence type="ECO:0000256" key="1">
    <source>
        <dbReference type="SAM" id="MobiDB-lite"/>
    </source>
</evidence>
<gene>
    <name evidence="3" type="ORF">BUALT_Bualt01G0163500</name>
</gene>
<keyword evidence="2" id="KW-1133">Transmembrane helix</keyword>
<sequence>MITQNENSTNHHIVTFQEFAQLLESHGPREKHGGSSRRRIHRVPPQIRSNRNEIYDPMAVSLGPYHHGKPDLRRAQEFKYTSLDWCASGSDHKKRIFYNKVLEIIHEIRDCYADISSVDKYDDKALALMMLLDACFIINFMETRTRRENNFHEWRDCLGMAAAISFTSCDIMVLENQIPFKVIKLLIGLRYGERKEGKQLIHEFLGWILVGKSRLCRIPREEEEPPLHILEAYRRVIVEEKSSDNEPSQQPGIAFNFRWPQFMRRRSKKKEYIYDQTEWISQTGRSVMDLKAKGIKFRPSSFGLIREVKFKSFAFHGQLQLPMGYLSERTRVILSNMIAYEISPDSNTDLAVLSFASFMKSLIQSPSDVKELQERGIWLNKFSNNEEVVKFIKEINTFGLVNFSNLDYVNQRIREHCDNKAKTWMADLIHTRFRSPWTVIALLAAILLLCLTFLQTYFNIHPAQLNQPNSC</sequence>
<dbReference type="AlphaFoldDB" id="A0AAV6YEM6"/>
<keyword evidence="4" id="KW-1185">Reference proteome</keyword>
<dbReference type="InterPro" id="IPR004158">
    <property type="entry name" value="DUF247_pln"/>
</dbReference>
<evidence type="ECO:0000256" key="2">
    <source>
        <dbReference type="SAM" id="Phobius"/>
    </source>
</evidence>
<reference evidence="3" key="1">
    <citation type="submission" date="2019-10" db="EMBL/GenBank/DDBJ databases">
        <authorList>
            <person name="Zhang R."/>
            <person name="Pan Y."/>
            <person name="Wang J."/>
            <person name="Ma R."/>
            <person name="Yu S."/>
        </authorList>
    </citation>
    <scope>NUCLEOTIDE SEQUENCE</scope>
    <source>
        <strain evidence="3">LA-IB0</strain>
        <tissue evidence="3">Leaf</tissue>
    </source>
</reference>
<accession>A0AAV6YEM6</accession>
<proteinExistence type="predicted"/>
<keyword evidence="2" id="KW-0812">Transmembrane</keyword>
<feature type="transmembrane region" description="Helical" evidence="2">
    <location>
        <begin position="437"/>
        <end position="458"/>
    </location>
</feature>
<keyword evidence="2" id="KW-0472">Membrane</keyword>
<organism evidence="3 4">
    <name type="scientific">Buddleja alternifolia</name>
    <dbReference type="NCBI Taxonomy" id="168488"/>
    <lineage>
        <taxon>Eukaryota</taxon>
        <taxon>Viridiplantae</taxon>
        <taxon>Streptophyta</taxon>
        <taxon>Embryophyta</taxon>
        <taxon>Tracheophyta</taxon>
        <taxon>Spermatophyta</taxon>
        <taxon>Magnoliopsida</taxon>
        <taxon>eudicotyledons</taxon>
        <taxon>Gunneridae</taxon>
        <taxon>Pentapetalae</taxon>
        <taxon>asterids</taxon>
        <taxon>lamiids</taxon>
        <taxon>Lamiales</taxon>
        <taxon>Scrophulariaceae</taxon>
        <taxon>Buddlejeae</taxon>
        <taxon>Buddleja</taxon>
    </lineage>
</organism>
<comment type="caution">
    <text evidence="3">The sequence shown here is derived from an EMBL/GenBank/DDBJ whole genome shotgun (WGS) entry which is preliminary data.</text>
</comment>
<dbReference type="PANTHER" id="PTHR31170">
    <property type="entry name" value="BNAC04G53230D PROTEIN"/>
    <property type="match status" value="1"/>
</dbReference>
<dbReference type="Proteomes" id="UP000826271">
    <property type="component" value="Unassembled WGS sequence"/>
</dbReference>
<protein>
    <submittedName>
        <fullName evidence="3">Uncharacterized protein</fullName>
    </submittedName>
</protein>
<name>A0AAV6YEM6_9LAMI</name>